<dbReference type="GO" id="GO:0002376">
    <property type="term" value="P:immune system process"/>
    <property type="evidence" value="ECO:0007669"/>
    <property type="project" value="UniProtKB-KW"/>
</dbReference>
<dbReference type="GO" id="GO:0004842">
    <property type="term" value="F:ubiquitin-protein transferase activity"/>
    <property type="evidence" value="ECO:0007669"/>
    <property type="project" value="InterPro"/>
</dbReference>
<evidence type="ECO:0000256" key="4">
    <source>
        <dbReference type="ARBA" id="ARBA00022771"/>
    </source>
</evidence>
<dbReference type="PANTHER" id="PTHR22605">
    <property type="entry name" value="RZ-TYPE DOMAIN-CONTAINING PROTEIN"/>
    <property type="match status" value="1"/>
</dbReference>
<evidence type="ECO:0000259" key="8">
    <source>
        <dbReference type="PROSITE" id="PS50089"/>
    </source>
</evidence>
<keyword evidence="3" id="KW-0479">Metal-binding</keyword>
<gene>
    <name evidence="10" type="primary">RNF213</name>
    <name evidence="10" type="ORF">L345_15404</name>
</gene>
<evidence type="ECO:0000259" key="9">
    <source>
        <dbReference type="PROSITE" id="PS51981"/>
    </source>
</evidence>
<accession>V8N9U6</accession>
<feature type="domain" description="RZ-type" evidence="9">
    <location>
        <begin position="250"/>
        <end position="319"/>
    </location>
</feature>
<dbReference type="PANTHER" id="PTHR22605:SF16">
    <property type="entry name" value="E3 UBIQUITIN-PROTEIN LIGASE RNF213"/>
    <property type="match status" value="1"/>
</dbReference>
<dbReference type="EMBL" id="AZIM01006173">
    <property type="protein sequence ID" value="ETE58870.1"/>
    <property type="molecule type" value="Genomic_DNA"/>
</dbReference>
<dbReference type="Proteomes" id="UP000018936">
    <property type="component" value="Unassembled WGS sequence"/>
</dbReference>
<dbReference type="GO" id="GO:0002040">
    <property type="term" value="P:sprouting angiogenesis"/>
    <property type="evidence" value="ECO:0007669"/>
    <property type="project" value="TreeGrafter"/>
</dbReference>
<keyword evidence="6" id="KW-0391">Immunity</keyword>
<evidence type="ECO:0000256" key="2">
    <source>
        <dbReference type="ARBA" id="ARBA00022490"/>
    </source>
</evidence>
<dbReference type="InterPro" id="IPR018957">
    <property type="entry name" value="Znf_C3HC4_RING-type"/>
</dbReference>
<keyword evidence="4 7" id="KW-0863">Zinc-finger</keyword>
<keyword evidence="2" id="KW-0963">Cytoplasm</keyword>
<dbReference type="GO" id="GO:0016887">
    <property type="term" value="F:ATP hydrolysis activity"/>
    <property type="evidence" value="ECO:0007669"/>
    <property type="project" value="InterPro"/>
</dbReference>
<evidence type="ECO:0000256" key="1">
    <source>
        <dbReference type="ARBA" id="ARBA00004496"/>
    </source>
</evidence>
<evidence type="ECO:0000256" key="7">
    <source>
        <dbReference type="PROSITE-ProRule" id="PRU00175"/>
    </source>
</evidence>
<evidence type="ECO:0000313" key="11">
    <source>
        <dbReference type="Proteomes" id="UP000018936"/>
    </source>
</evidence>
<dbReference type="OrthoDB" id="9045192at2759"/>
<evidence type="ECO:0000256" key="5">
    <source>
        <dbReference type="ARBA" id="ARBA00022833"/>
    </source>
</evidence>
<dbReference type="Pfam" id="PF00097">
    <property type="entry name" value="zf-C3HC4"/>
    <property type="match status" value="1"/>
</dbReference>
<sequence length="364" mass="41380">MTTFTAVMRMLCQCKEEAGQSFCRFGLNSCPICLGDPKDPVNLPCDHVYCYGCIKQWLGPGQMICPLCLVSLPDDYNPTVSEEHSIAIKKNIQFRKLCNNFFIDLVSTMCFKGNNPPEKSVIVELLNLMFVHKSVLKGPESLHTKSLSPFVDVVDKTPVIRSAVLKLLLKYSSEEKEKQIHLEKVRRFFHHTRNNWHNIYLVRKLTSQYGLEFTQKLLNNHQYHWVFPSEIIKEQQPQAFQPGRIDRFLVCGKDYKAIRNTVEEALITCKTEVIAAALKCGQPMERSRCVDCGVQIGGDNHRPLLNFQRASNTQDRTQMGHILGDARKRGPVITSERELSPAVLILIRLLTHLALLLGASNDAQ</sequence>
<dbReference type="GO" id="GO:0005730">
    <property type="term" value="C:nucleolus"/>
    <property type="evidence" value="ECO:0007669"/>
    <property type="project" value="TreeGrafter"/>
</dbReference>
<dbReference type="GO" id="GO:0005829">
    <property type="term" value="C:cytosol"/>
    <property type="evidence" value="ECO:0007669"/>
    <property type="project" value="TreeGrafter"/>
</dbReference>
<evidence type="ECO:0000313" key="10">
    <source>
        <dbReference type="EMBL" id="ETE58870.1"/>
    </source>
</evidence>
<reference evidence="10 11" key="1">
    <citation type="journal article" date="2013" name="Proc. Natl. Acad. Sci. U.S.A.">
        <title>The king cobra genome reveals dynamic gene evolution and adaptation in the snake venom system.</title>
        <authorList>
            <person name="Vonk F.J."/>
            <person name="Casewell N.R."/>
            <person name="Henkel C.V."/>
            <person name="Heimberg A.M."/>
            <person name="Jansen H.J."/>
            <person name="McCleary R.J."/>
            <person name="Kerkkamp H.M."/>
            <person name="Vos R.A."/>
            <person name="Guerreiro I."/>
            <person name="Calvete J.J."/>
            <person name="Wuster W."/>
            <person name="Woods A.E."/>
            <person name="Logan J.M."/>
            <person name="Harrison R.A."/>
            <person name="Castoe T.A."/>
            <person name="de Koning A.P."/>
            <person name="Pollock D.D."/>
            <person name="Yandell M."/>
            <person name="Calderon D."/>
            <person name="Renjifo C."/>
            <person name="Currier R.B."/>
            <person name="Salgado D."/>
            <person name="Pla D."/>
            <person name="Sanz L."/>
            <person name="Hyder A.S."/>
            <person name="Ribeiro J.M."/>
            <person name="Arntzen J.W."/>
            <person name="van den Thillart G.E."/>
            <person name="Boetzer M."/>
            <person name="Pirovano W."/>
            <person name="Dirks R.P."/>
            <person name="Spaink H.P."/>
            <person name="Duboule D."/>
            <person name="McGlinn E."/>
            <person name="Kini R.M."/>
            <person name="Richardson M.K."/>
        </authorList>
    </citation>
    <scope>NUCLEOTIDE SEQUENCE</scope>
    <source>
        <tissue evidence="10">Blood</tissue>
    </source>
</reference>
<dbReference type="InterPro" id="IPR017907">
    <property type="entry name" value="Znf_RING_CS"/>
</dbReference>
<dbReference type="GO" id="GO:2000051">
    <property type="term" value="P:negative regulation of non-canonical Wnt signaling pathway"/>
    <property type="evidence" value="ECO:0007669"/>
    <property type="project" value="TreeGrafter"/>
</dbReference>
<dbReference type="AlphaFoldDB" id="V8N9U6"/>
<evidence type="ECO:0000256" key="3">
    <source>
        <dbReference type="ARBA" id="ARBA00022723"/>
    </source>
</evidence>
<dbReference type="GO" id="GO:0008270">
    <property type="term" value="F:zinc ion binding"/>
    <property type="evidence" value="ECO:0007669"/>
    <property type="project" value="UniProtKB-KW"/>
</dbReference>
<feature type="non-terminal residue" evidence="10">
    <location>
        <position position="364"/>
    </location>
</feature>
<proteinExistence type="predicted"/>
<dbReference type="InterPro" id="IPR013083">
    <property type="entry name" value="Znf_RING/FYVE/PHD"/>
</dbReference>
<evidence type="ECO:0000256" key="6">
    <source>
        <dbReference type="ARBA" id="ARBA00022859"/>
    </source>
</evidence>
<dbReference type="InterPro" id="IPR031248">
    <property type="entry name" value="RNF213"/>
</dbReference>
<dbReference type="InterPro" id="IPR046439">
    <property type="entry name" value="ZF_RZ_dom"/>
</dbReference>
<keyword evidence="11" id="KW-1185">Reference proteome</keyword>
<comment type="caution">
    <text evidence="10">The sequence shown here is derived from an EMBL/GenBank/DDBJ whole genome shotgun (WGS) entry which is preliminary data.</text>
</comment>
<dbReference type="GO" id="GO:0016020">
    <property type="term" value="C:membrane"/>
    <property type="evidence" value="ECO:0007669"/>
    <property type="project" value="TreeGrafter"/>
</dbReference>
<keyword evidence="5" id="KW-0862">Zinc</keyword>
<dbReference type="PROSITE" id="PS51981">
    <property type="entry name" value="ZF_RZ"/>
    <property type="match status" value="1"/>
</dbReference>
<feature type="domain" description="RING-type" evidence="8">
    <location>
        <begin position="30"/>
        <end position="68"/>
    </location>
</feature>
<dbReference type="Gene3D" id="3.30.40.10">
    <property type="entry name" value="Zinc/RING finger domain, C3HC4 (zinc finger)"/>
    <property type="match status" value="1"/>
</dbReference>
<dbReference type="SMART" id="SM00184">
    <property type="entry name" value="RING"/>
    <property type="match status" value="1"/>
</dbReference>
<dbReference type="SUPFAM" id="SSF57850">
    <property type="entry name" value="RING/U-box"/>
    <property type="match status" value="1"/>
</dbReference>
<protein>
    <submittedName>
        <fullName evidence="10">RING finger protein</fullName>
    </submittedName>
</protein>
<dbReference type="GO" id="GO:0006511">
    <property type="term" value="P:ubiquitin-dependent protein catabolic process"/>
    <property type="evidence" value="ECO:0007669"/>
    <property type="project" value="TreeGrafter"/>
</dbReference>
<organism evidence="10 11">
    <name type="scientific">Ophiophagus hannah</name>
    <name type="common">King cobra</name>
    <name type="synonym">Naja hannah</name>
    <dbReference type="NCBI Taxonomy" id="8665"/>
    <lineage>
        <taxon>Eukaryota</taxon>
        <taxon>Metazoa</taxon>
        <taxon>Chordata</taxon>
        <taxon>Craniata</taxon>
        <taxon>Vertebrata</taxon>
        <taxon>Euteleostomi</taxon>
        <taxon>Lepidosauria</taxon>
        <taxon>Squamata</taxon>
        <taxon>Bifurcata</taxon>
        <taxon>Unidentata</taxon>
        <taxon>Episquamata</taxon>
        <taxon>Toxicofera</taxon>
        <taxon>Serpentes</taxon>
        <taxon>Colubroidea</taxon>
        <taxon>Elapidae</taxon>
        <taxon>Elapinae</taxon>
        <taxon>Ophiophagus</taxon>
    </lineage>
</organism>
<dbReference type="PROSITE" id="PS00518">
    <property type="entry name" value="ZF_RING_1"/>
    <property type="match status" value="1"/>
</dbReference>
<dbReference type="PROSITE" id="PS50089">
    <property type="entry name" value="ZF_RING_2"/>
    <property type="match status" value="1"/>
</dbReference>
<dbReference type="InterPro" id="IPR001841">
    <property type="entry name" value="Znf_RING"/>
</dbReference>
<dbReference type="FunFam" id="3.30.40.10:FF:000488">
    <property type="entry name" value="E3 ubiquitin-protein ligase RNF213"/>
    <property type="match status" value="1"/>
</dbReference>
<dbReference type="Pfam" id="PF20173">
    <property type="entry name" value="ZnF_RZ-type"/>
    <property type="match status" value="1"/>
</dbReference>
<name>V8N9U6_OPHHA</name>
<comment type="subcellular location">
    <subcellularLocation>
        <location evidence="1">Cytoplasm</location>
    </subcellularLocation>
</comment>
<dbReference type="CDD" id="cd16561">
    <property type="entry name" value="RING-HC_RNF213"/>
    <property type="match status" value="1"/>
</dbReference>